<evidence type="ECO:0000256" key="1">
    <source>
        <dbReference type="ARBA" id="ARBA00022614"/>
    </source>
</evidence>
<dbReference type="Gene3D" id="3.60.40.10">
    <property type="entry name" value="PPM-type phosphatase domain"/>
    <property type="match status" value="1"/>
</dbReference>
<gene>
    <name evidence="5" type="ORF">Cboi02_000498000</name>
</gene>
<dbReference type="Gene3D" id="3.80.10.10">
    <property type="entry name" value="Ribonuclease Inhibitor"/>
    <property type="match status" value="2"/>
</dbReference>
<feature type="domain" description="PPM-type phosphatase" evidence="4">
    <location>
        <begin position="527"/>
        <end position="661"/>
    </location>
</feature>
<evidence type="ECO:0000313" key="5">
    <source>
        <dbReference type="EMBL" id="GME75929.1"/>
    </source>
</evidence>
<sequence>MQALIKIDIRFNKITKLDSLKELPKLEVIRAAGNSVSTFISKASNLFEVELNMNPLTFVNFECPMPNLKIVDFSKGKLTSCDFVSSLTNVEKLTLDNNHLVSLSNNISKMKNLVHLSVIKNNITALPDCIGSLTKLKTLDLHLNNISVLNPDIWKLSNLEILNVSSNLLQNFPEPPEALLKNFLSRKSKLQHQKQIQDQIIENAKLQNKQTAIDTDEEDEAAEYEELNAHIGDNEESPKNLKDLAINVSDSKQKKSSISPPLSPSTALTQTSMSINDSLTGTVSEEKQKSVFSNIRRRGSEIDPHQQLYIGLEKSLKYLSMADNKLNDGVIQIISRFQNLEILNISYNDLFDIPSGHLSNLKKLKSLYLSGNHLSSLPVEDFDAFTEVTSLNLNGNRYQTLPAEIYKIKNLTALDVGSNSLKYNIANIPYDWNWCYNPNLKYLNFSGNKRLEIKPQHKREGMTDSLDSFLTLKNLKLLGLMDVTITTDAVPEQTVDTRVRTTASQLGSFGYGISDTLGDRLNLTTRDVVIEKFRGNPDETLLTIYDGKNCSDVAGDKISKIIQETFGIHLTKELQDVEEPSEGYSGKTVVDALRGAFLTMNSEMNILINKGQSSTFSYTAAHRTTTTDELSLEEDGHTGCCSTVIYIKGDDLYIANIGDNMRELEPVVVTLPQMVI</sequence>
<dbReference type="SUPFAM" id="SSF81606">
    <property type="entry name" value="PP2C-like"/>
    <property type="match status" value="1"/>
</dbReference>
<reference evidence="5" key="1">
    <citation type="submission" date="2023-04" db="EMBL/GenBank/DDBJ databases">
        <title>Candida boidinii NBRC 10035.</title>
        <authorList>
            <person name="Ichikawa N."/>
            <person name="Sato H."/>
            <person name="Tonouchi N."/>
        </authorList>
    </citation>
    <scope>NUCLEOTIDE SEQUENCE</scope>
    <source>
        <strain evidence="5">NBRC 10035</strain>
    </source>
</reference>
<dbReference type="Pfam" id="PF13855">
    <property type="entry name" value="LRR_8"/>
    <property type="match status" value="1"/>
</dbReference>
<dbReference type="InterPro" id="IPR003591">
    <property type="entry name" value="Leu-rich_rpt_typical-subtyp"/>
</dbReference>
<dbReference type="InterPro" id="IPR036457">
    <property type="entry name" value="PPM-type-like_dom_sf"/>
</dbReference>
<dbReference type="SMART" id="SM00365">
    <property type="entry name" value="LRR_SD22"/>
    <property type="match status" value="5"/>
</dbReference>
<protein>
    <submittedName>
        <fullName evidence="5">Unnamed protein product</fullName>
    </submittedName>
</protein>
<keyword evidence="1" id="KW-0433">Leucine-rich repeat</keyword>
<dbReference type="InterPro" id="IPR001932">
    <property type="entry name" value="PPM-type_phosphatase-like_dom"/>
</dbReference>
<feature type="region of interest" description="Disordered" evidence="3">
    <location>
        <begin position="250"/>
        <end position="273"/>
    </location>
</feature>
<dbReference type="GO" id="GO:0005737">
    <property type="term" value="C:cytoplasm"/>
    <property type="evidence" value="ECO:0007669"/>
    <property type="project" value="TreeGrafter"/>
</dbReference>
<keyword evidence="6" id="KW-1185">Reference proteome</keyword>
<dbReference type="EMBL" id="BSXN01002212">
    <property type="protein sequence ID" value="GME75929.1"/>
    <property type="molecule type" value="Genomic_DNA"/>
</dbReference>
<accession>A0A9W6T7P6</accession>
<comment type="caution">
    <text evidence="5">The sequence shown here is derived from an EMBL/GenBank/DDBJ whole genome shotgun (WGS) entry which is preliminary data.</text>
</comment>
<dbReference type="SUPFAM" id="SSF52058">
    <property type="entry name" value="L domain-like"/>
    <property type="match status" value="2"/>
</dbReference>
<feature type="compositionally biased region" description="Low complexity" evidence="3">
    <location>
        <begin position="256"/>
        <end position="272"/>
    </location>
</feature>
<dbReference type="PROSITE" id="PS51450">
    <property type="entry name" value="LRR"/>
    <property type="match status" value="3"/>
</dbReference>
<keyword evidence="2" id="KW-0677">Repeat</keyword>
<evidence type="ECO:0000259" key="4">
    <source>
        <dbReference type="Pfam" id="PF00481"/>
    </source>
</evidence>
<evidence type="ECO:0000313" key="6">
    <source>
        <dbReference type="Proteomes" id="UP001165120"/>
    </source>
</evidence>
<proteinExistence type="predicted"/>
<dbReference type="InterPro" id="IPR050216">
    <property type="entry name" value="LRR_domain-containing"/>
</dbReference>
<organism evidence="5 6">
    <name type="scientific">Candida boidinii</name>
    <name type="common">Yeast</name>
    <dbReference type="NCBI Taxonomy" id="5477"/>
    <lineage>
        <taxon>Eukaryota</taxon>
        <taxon>Fungi</taxon>
        <taxon>Dikarya</taxon>
        <taxon>Ascomycota</taxon>
        <taxon>Saccharomycotina</taxon>
        <taxon>Pichiomycetes</taxon>
        <taxon>Pichiales</taxon>
        <taxon>Pichiaceae</taxon>
        <taxon>Ogataea</taxon>
        <taxon>Ogataea/Candida clade</taxon>
    </lineage>
</organism>
<evidence type="ECO:0000256" key="2">
    <source>
        <dbReference type="ARBA" id="ARBA00022737"/>
    </source>
</evidence>
<name>A0A9W6T7P6_CANBO</name>
<dbReference type="Proteomes" id="UP001165120">
    <property type="component" value="Unassembled WGS sequence"/>
</dbReference>
<dbReference type="Pfam" id="PF00481">
    <property type="entry name" value="PP2C"/>
    <property type="match status" value="1"/>
</dbReference>
<dbReference type="PANTHER" id="PTHR48051:SF1">
    <property type="entry name" value="RAS SUPPRESSOR PROTEIN 1"/>
    <property type="match status" value="1"/>
</dbReference>
<dbReference type="SMART" id="SM00369">
    <property type="entry name" value="LRR_TYP"/>
    <property type="match status" value="7"/>
</dbReference>
<dbReference type="InterPro" id="IPR032675">
    <property type="entry name" value="LRR_dom_sf"/>
</dbReference>
<dbReference type="SMART" id="SM00364">
    <property type="entry name" value="LRR_BAC"/>
    <property type="match status" value="4"/>
</dbReference>
<dbReference type="InterPro" id="IPR001611">
    <property type="entry name" value="Leu-rich_rpt"/>
</dbReference>
<evidence type="ECO:0000256" key="3">
    <source>
        <dbReference type="SAM" id="MobiDB-lite"/>
    </source>
</evidence>
<dbReference type="AlphaFoldDB" id="A0A9W6T7P6"/>
<dbReference type="PANTHER" id="PTHR48051">
    <property type="match status" value="1"/>
</dbReference>